<evidence type="ECO:0000313" key="3">
    <source>
        <dbReference type="Proteomes" id="UP001500368"/>
    </source>
</evidence>
<proteinExistence type="predicted"/>
<organism evidence="2 3">
    <name type="scientific">Nesterenkonia rhizosphaerae</name>
    <dbReference type="NCBI Taxonomy" id="1348272"/>
    <lineage>
        <taxon>Bacteria</taxon>
        <taxon>Bacillati</taxon>
        <taxon>Actinomycetota</taxon>
        <taxon>Actinomycetes</taxon>
        <taxon>Micrococcales</taxon>
        <taxon>Micrococcaceae</taxon>
        <taxon>Nesterenkonia</taxon>
    </lineage>
</organism>
<dbReference type="PROSITE" id="PS51819">
    <property type="entry name" value="VOC"/>
    <property type="match status" value="1"/>
</dbReference>
<reference evidence="3" key="1">
    <citation type="journal article" date="2019" name="Int. J. Syst. Evol. Microbiol.">
        <title>The Global Catalogue of Microorganisms (GCM) 10K type strain sequencing project: providing services to taxonomists for standard genome sequencing and annotation.</title>
        <authorList>
            <consortium name="The Broad Institute Genomics Platform"/>
            <consortium name="The Broad Institute Genome Sequencing Center for Infectious Disease"/>
            <person name="Wu L."/>
            <person name="Ma J."/>
        </authorList>
    </citation>
    <scope>NUCLEOTIDE SEQUENCE [LARGE SCALE GENOMIC DNA]</scope>
    <source>
        <strain evidence="3">JCM 19129</strain>
    </source>
</reference>
<dbReference type="PANTHER" id="PTHR36503">
    <property type="entry name" value="BLR2520 PROTEIN"/>
    <property type="match status" value="1"/>
</dbReference>
<dbReference type="InterPro" id="IPR037523">
    <property type="entry name" value="VOC_core"/>
</dbReference>
<feature type="domain" description="VOC" evidence="1">
    <location>
        <begin position="4"/>
        <end position="132"/>
    </location>
</feature>
<dbReference type="SUPFAM" id="SSF54593">
    <property type="entry name" value="Glyoxalase/Bleomycin resistance protein/Dihydroxybiphenyl dioxygenase"/>
    <property type="match status" value="1"/>
</dbReference>
<dbReference type="Pfam" id="PF00903">
    <property type="entry name" value="Glyoxalase"/>
    <property type="match status" value="1"/>
</dbReference>
<evidence type="ECO:0000313" key="2">
    <source>
        <dbReference type="EMBL" id="GAA4928046.1"/>
    </source>
</evidence>
<dbReference type="InterPro" id="IPR004360">
    <property type="entry name" value="Glyas_Fos-R_dOase_dom"/>
</dbReference>
<gene>
    <name evidence="2" type="ORF">GCM10025790_27980</name>
</gene>
<comment type="caution">
    <text evidence="2">The sequence shown here is derived from an EMBL/GenBank/DDBJ whole genome shotgun (WGS) entry which is preliminary data.</text>
</comment>
<dbReference type="PANTHER" id="PTHR36503:SF1">
    <property type="entry name" value="BLR2520 PROTEIN"/>
    <property type="match status" value="1"/>
</dbReference>
<protein>
    <submittedName>
        <fullName evidence="2">VOC family protein</fullName>
    </submittedName>
</protein>
<dbReference type="Gene3D" id="3.10.180.10">
    <property type="entry name" value="2,3-Dihydroxybiphenyl 1,2-Dioxygenase, domain 1"/>
    <property type="match status" value="1"/>
</dbReference>
<dbReference type="EMBL" id="BAABLW010000007">
    <property type="protein sequence ID" value="GAA4928046.1"/>
    <property type="molecule type" value="Genomic_DNA"/>
</dbReference>
<keyword evidence="3" id="KW-1185">Reference proteome</keyword>
<evidence type="ECO:0000259" key="1">
    <source>
        <dbReference type="PROSITE" id="PS51819"/>
    </source>
</evidence>
<accession>A0ABP9G4U2</accession>
<dbReference type="InterPro" id="IPR029068">
    <property type="entry name" value="Glyas_Bleomycin-R_OHBP_Dase"/>
</dbReference>
<dbReference type="Proteomes" id="UP001500368">
    <property type="component" value="Unassembled WGS sequence"/>
</dbReference>
<sequence>MIRRSVTIALPIEDRKRSYDFYQVTLGLKPLGEPAADGVPEPLQFSLDERTSLMLIPAGGFSWVLGKGDVAPAGLSEVLLSLQVTSAEEVSGTLERMRANGGKILAETEQQEWGFTGVATDPDGHAWQIIADPLDA</sequence>
<dbReference type="RefSeq" id="WP_345478596.1">
    <property type="nucleotide sequence ID" value="NZ_BAABLW010000007.1"/>
</dbReference>
<name>A0ABP9G4U2_9MICC</name>